<protein>
    <submittedName>
        <fullName evidence="2">Uncharacterized protein</fullName>
    </submittedName>
</protein>
<evidence type="ECO:0000313" key="2">
    <source>
        <dbReference type="EMBL" id="KAJ6260468.1"/>
    </source>
</evidence>
<keyword evidence="3" id="KW-1185">Reference proteome</keyword>
<feature type="compositionally biased region" description="Basic and acidic residues" evidence="1">
    <location>
        <begin position="124"/>
        <end position="137"/>
    </location>
</feature>
<gene>
    <name evidence="2" type="ORF">Dda_4694</name>
</gene>
<comment type="caution">
    <text evidence="2">The sequence shown here is derived from an EMBL/GenBank/DDBJ whole genome shotgun (WGS) entry which is preliminary data.</text>
</comment>
<proteinExistence type="predicted"/>
<feature type="region of interest" description="Disordered" evidence="1">
    <location>
        <begin position="1"/>
        <end position="181"/>
    </location>
</feature>
<feature type="compositionally biased region" description="Basic residues" evidence="1">
    <location>
        <begin position="86"/>
        <end position="106"/>
    </location>
</feature>
<feature type="compositionally biased region" description="Acidic residues" evidence="1">
    <location>
        <begin position="43"/>
        <end position="52"/>
    </location>
</feature>
<evidence type="ECO:0000256" key="1">
    <source>
        <dbReference type="SAM" id="MobiDB-lite"/>
    </source>
</evidence>
<feature type="compositionally biased region" description="Basic and acidic residues" evidence="1">
    <location>
        <begin position="10"/>
        <end position="19"/>
    </location>
</feature>
<dbReference type="AlphaFoldDB" id="A0AAD6NKU9"/>
<sequence length="410" mass="44184">MDMENTYPTHYDEDAHGEPETEQAELPAASHKENQSNSGIAVEDQDPTEEDGSTSANSMNVDGEVKTGNDDVDGATTSDPAQGTKKGQKGQRGRGGRSRGGRKSGGRKSGGTAKQPPAKKRKVIHENDNGDENKENEGPNEGPNEDTNEGTNVETKKEPQDDSNPKPRGKGRAKGSEPTEAWTNVLDKGLLDIIKRRTNNELVSVPWKDVYADFTEAYPESKKSLKAVQMRWFQFVKHSAVELTEQQITQFKQAVKDINGSEKNAAIAWRYQQISGEPLNKGTVANLLKSLSLKINVEAKNHSQGWSENILKYIETYAAAFHAFFKPTALLTHPAKPKTPSLSVLNPGTFNAANGNTISASEATILSSISSSCFFIVFTTPFAASATEICEVGIGESGGVGGISCVAVTI</sequence>
<feature type="compositionally biased region" description="Basic and acidic residues" evidence="1">
    <location>
        <begin position="154"/>
        <end position="165"/>
    </location>
</feature>
<name>A0AAD6NKU9_DREDA</name>
<accession>A0AAD6NKU9</accession>
<organism evidence="2 3">
    <name type="scientific">Drechslerella dactyloides</name>
    <name type="common">Nematode-trapping fungus</name>
    <name type="synonym">Arthrobotrys dactyloides</name>
    <dbReference type="NCBI Taxonomy" id="74499"/>
    <lineage>
        <taxon>Eukaryota</taxon>
        <taxon>Fungi</taxon>
        <taxon>Dikarya</taxon>
        <taxon>Ascomycota</taxon>
        <taxon>Pezizomycotina</taxon>
        <taxon>Orbiliomycetes</taxon>
        <taxon>Orbiliales</taxon>
        <taxon>Orbiliaceae</taxon>
        <taxon>Drechslerella</taxon>
    </lineage>
</organism>
<evidence type="ECO:0000313" key="3">
    <source>
        <dbReference type="Proteomes" id="UP001221413"/>
    </source>
</evidence>
<dbReference type="Proteomes" id="UP001221413">
    <property type="component" value="Unassembled WGS sequence"/>
</dbReference>
<reference evidence="2" key="1">
    <citation type="submission" date="2023-01" db="EMBL/GenBank/DDBJ databases">
        <title>The chitinases involved in constricting ring structure development in the nematode-trapping fungus Drechslerella dactyloides.</title>
        <authorList>
            <person name="Wang R."/>
            <person name="Zhang L."/>
            <person name="Tang P."/>
            <person name="Li S."/>
            <person name="Liang L."/>
        </authorList>
    </citation>
    <scope>NUCLEOTIDE SEQUENCE</scope>
    <source>
        <strain evidence="2">YMF1.00031</strain>
    </source>
</reference>
<dbReference type="EMBL" id="JAQGDS010000005">
    <property type="protein sequence ID" value="KAJ6260468.1"/>
    <property type="molecule type" value="Genomic_DNA"/>
</dbReference>